<dbReference type="AlphaFoldDB" id="F3PWM5"/>
<evidence type="ECO:0000259" key="1">
    <source>
        <dbReference type="Pfam" id="PF00535"/>
    </source>
</evidence>
<dbReference type="eggNOG" id="COG0463">
    <property type="taxonomic scope" value="Bacteria"/>
</dbReference>
<dbReference type="STRING" id="763034.HMPREF9446_03161"/>
<comment type="caution">
    <text evidence="2">The sequence shown here is derived from an EMBL/GenBank/DDBJ whole genome shotgun (WGS) entry which is preliminary data.</text>
</comment>
<name>F3PWM5_9BACE</name>
<dbReference type="InterPro" id="IPR029044">
    <property type="entry name" value="Nucleotide-diphossugar_trans"/>
</dbReference>
<feature type="domain" description="Glycosyltransferase 2-like" evidence="1">
    <location>
        <begin position="8"/>
        <end position="127"/>
    </location>
</feature>
<dbReference type="PANTHER" id="PTHR43685">
    <property type="entry name" value="GLYCOSYLTRANSFERASE"/>
    <property type="match status" value="1"/>
</dbReference>
<evidence type="ECO:0000313" key="2">
    <source>
        <dbReference type="EMBL" id="EGF51954.1"/>
    </source>
</evidence>
<organism evidence="2 3">
    <name type="scientific">Bacteroides fluxus YIT 12057</name>
    <dbReference type="NCBI Taxonomy" id="763034"/>
    <lineage>
        <taxon>Bacteria</taxon>
        <taxon>Pseudomonadati</taxon>
        <taxon>Bacteroidota</taxon>
        <taxon>Bacteroidia</taxon>
        <taxon>Bacteroidales</taxon>
        <taxon>Bacteroidaceae</taxon>
        <taxon>Bacteroides</taxon>
    </lineage>
</organism>
<dbReference type="PANTHER" id="PTHR43685:SF11">
    <property type="entry name" value="GLYCOSYLTRANSFERASE TAGX-RELATED"/>
    <property type="match status" value="1"/>
</dbReference>
<dbReference type="GO" id="GO:0016740">
    <property type="term" value="F:transferase activity"/>
    <property type="evidence" value="ECO:0007669"/>
    <property type="project" value="UniProtKB-KW"/>
</dbReference>
<reference evidence="2 3" key="1">
    <citation type="submission" date="2011-02" db="EMBL/GenBank/DDBJ databases">
        <authorList>
            <person name="Weinstock G."/>
            <person name="Sodergren E."/>
            <person name="Clifton S."/>
            <person name="Fulton L."/>
            <person name="Fulton B."/>
            <person name="Courtney L."/>
            <person name="Fronick C."/>
            <person name="Harrison M."/>
            <person name="Strong C."/>
            <person name="Farmer C."/>
            <person name="Delahaunty K."/>
            <person name="Markovic C."/>
            <person name="Hall O."/>
            <person name="Minx P."/>
            <person name="Tomlinson C."/>
            <person name="Mitreva M."/>
            <person name="Hou S."/>
            <person name="Chen J."/>
            <person name="Wollam A."/>
            <person name="Pepin K.H."/>
            <person name="Johnson M."/>
            <person name="Bhonagiri V."/>
            <person name="Zhang X."/>
            <person name="Suruliraj S."/>
            <person name="Warren W."/>
            <person name="Chinwalla A."/>
            <person name="Mardis E.R."/>
            <person name="Wilson R.K."/>
        </authorList>
    </citation>
    <scope>NUCLEOTIDE SEQUENCE [LARGE SCALE GENOMIC DNA]</scope>
    <source>
        <strain evidence="2 3">YIT 12057</strain>
    </source>
</reference>
<proteinExistence type="predicted"/>
<dbReference type="GeneID" id="86051311"/>
<dbReference type="HOGENOM" id="CLU_025996_0_5_10"/>
<sequence length="297" mass="34563">MKESKLISVVVPLYNSCNTIERTIKSVLAQSYQNLEVMVVDDGSEDNSRALIEKMADSRIHYYCLPHQNANVARNYGINHSRGEYIAMLDADDEWLANHLETSLTVLQERKVDCIYGSLILRSKSDRVVFTRALEAGESIIDFLLTTGYGAQTSTLVMTASSAKDVLWNESLRRHQDYDFVVRYGRKYRLYPKLEPTVVYYLSDTPKVIDFGSCIRFIHTVEGEITDDVYMNYHRRMLGLAMAKGAREEVIWHYRKAATYYKYLLSFHDYLLLLQPQSKLKVWHLMIKYFWGLFRSV</sequence>
<dbReference type="EMBL" id="AFBN01000096">
    <property type="protein sequence ID" value="EGF51954.1"/>
    <property type="molecule type" value="Genomic_DNA"/>
</dbReference>
<dbReference type="Pfam" id="PF00535">
    <property type="entry name" value="Glycos_transf_2"/>
    <property type="match status" value="1"/>
</dbReference>
<keyword evidence="2" id="KW-0808">Transferase</keyword>
<protein>
    <submittedName>
        <fullName evidence="2">Glycosyltransferase, group 2 family protein</fullName>
    </submittedName>
</protein>
<evidence type="ECO:0000313" key="3">
    <source>
        <dbReference type="Proteomes" id="UP000003416"/>
    </source>
</evidence>
<accession>F3PWM5</accession>
<dbReference type="InterPro" id="IPR050834">
    <property type="entry name" value="Glycosyltransf_2"/>
</dbReference>
<gene>
    <name evidence="2" type="ORF">HMPREF9446_03161</name>
</gene>
<keyword evidence="3" id="KW-1185">Reference proteome</keyword>
<dbReference type="Gene3D" id="3.90.550.10">
    <property type="entry name" value="Spore Coat Polysaccharide Biosynthesis Protein SpsA, Chain A"/>
    <property type="match status" value="1"/>
</dbReference>
<dbReference type="SUPFAM" id="SSF53448">
    <property type="entry name" value="Nucleotide-diphospho-sugar transferases"/>
    <property type="match status" value="1"/>
</dbReference>
<dbReference type="InterPro" id="IPR001173">
    <property type="entry name" value="Glyco_trans_2-like"/>
</dbReference>
<dbReference type="RefSeq" id="WP_009126382.1">
    <property type="nucleotide sequence ID" value="NZ_GL882689.1"/>
</dbReference>
<dbReference type="Proteomes" id="UP000003416">
    <property type="component" value="Unassembled WGS sequence"/>
</dbReference>
<dbReference type="CDD" id="cd00761">
    <property type="entry name" value="Glyco_tranf_GTA_type"/>
    <property type="match status" value="1"/>
</dbReference>